<dbReference type="Proteomes" id="UP000177230">
    <property type="component" value="Unassembled WGS sequence"/>
</dbReference>
<sequence>MADEIKQPLPPASIESLFYMLATSAMVNLGQVPEPTNQKTTVKLELAKHNIDTLGVLQKKTAGNLTSDESRLLDELLYDLRMKFVRATSQNEKK</sequence>
<name>A0A1F5R1P0_9BACT</name>
<accession>A0A1F5R1P0</accession>
<evidence type="ECO:0008006" key="3">
    <source>
        <dbReference type="Google" id="ProtNLM"/>
    </source>
</evidence>
<dbReference type="EMBL" id="MFFM01000047">
    <property type="protein sequence ID" value="OGF08394.1"/>
    <property type="molecule type" value="Genomic_DNA"/>
</dbReference>
<dbReference type="InterPro" id="IPR014995">
    <property type="entry name" value="DUF1844"/>
</dbReference>
<dbReference type="AlphaFoldDB" id="A0A1F5R1P0"/>
<evidence type="ECO:0000313" key="2">
    <source>
        <dbReference type="Proteomes" id="UP000177230"/>
    </source>
</evidence>
<gene>
    <name evidence="1" type="ORF">A2024_06710</name>
</gene>
<organism evidence="1 2">
    <name type="scientific">Candidatus Edwardsbacteria bacterium GWF2_54_11</name>
    <dbReference type="NCBI Taxonomy" id="1817851"/>
    <lineage>
        <taxon>Bacteria</taxon>
        <taxon>Candidatus Edwardsiibacteriota</taxon>
    </lineage>
</organism>
<dbReference type="Pfam" id="PF08899">
    <property type="entry name" value="DUF1844"/>
    <property type="match status" value="1"/>
</dbReference>
<comment type="caution">
    <text evidence="1">The sequence shown here is derived from an EMBL/GenBank/DDBJ whole genome shotgun (WGS) entry which is preliminary data.</text>
</comment>
<reference evidence="1 2" key="1">
    <citation type="journal article" date="2016" name="Nat. Commun.">
        <title>Thousands of microbial genomes shed light on interconnected biogeochemical processes in an aquifer system.</title>
        <authorList>
            <person name="Anantharaman K."/>
            <person name="Brown C.T."/>
            <person name="Hug L.A."/>
            <person name="Sharon I."/>
            <person name="Castelle C.J."/>
            <person name="Probst A.J."/>
            <person name="Thomas B.C."/>
            <person name="Singh A."/>
            <person name="Wilkins M.J."/>
            <person name="Karaoz U."/>
            <person name="Brodie E.L."/>
            <person name="Williams K.H."/>
            <person name="Hubbard S.S."/>
            <person name="Banfield J.F."/>
        </authorList>
    </citation>
    <scope>NUCLEOTIDE SEQUENCE [LARGE SCALE GENOMIC DNA]</scope>
</reference>
<evidence type="ECO:0000313" key="1">
    <source>
        <dbReference type="EMBL" id="OGF08394.1"/>
    </source>
</evidence>
<proteinExistence type="predicted"/>
<protein>
    <recommendedName>
        <fullName evidence="3">DUF1844 domain-containing protein</fullName>
    </recommendedName>
</protein>